<dbReference type="EMBL" id="PXUP01000001">
    <property type="protein sequence ID" value="RCH48020.1"/>
    <property type="molecule type" value="Genomic_DNA"/>
</dbReference>
<evidence type="ECO:0000313" key="10">
    <source>
        <dbReference type="Proteomes" id="UP000477010"/>
    </source>
</evidence>
<sequence length="99" mass="10820">MDTLFPKVLQAVAGEDFTVYLYFNDGSVRLYDAKPLLALGGVFAPLQDEAFFKSRLTVLNDTAAWDVTGDRDPGSCVDLDPIELYETCPVVVDPLESAS</sequence>
<dbReference type="Proteomes" id="UP000477010">
    <property type="component" value="Unassembled WGS sequence"/>
</dbReference>
<evidence type="ECO:0000313" key="4">
    <source>
        <dbReference type="EMBL" id="PDX84764.1"/>
    </source>
</evidence>
<evidence type="ECO:0000313" key="9">
    <source>
        <dbReference type="Proteomes" id="UP000252378"/>
    </source>
</evidence>
<dbReference type="InterPro" id="IPR036782">
    <property type="entry name" value="NE0471-like_N"/>
</dbReference>
<reference evidence="7 8" key="2">
    <citation type="journal article" date="2017" name="Front. Microbiol.">
        <title>New Insights into the Diversity of the Genus Faecalibacterium.</title>
        <authorList>
            <person name="Benevides L."/>
            <person name="Burman S."/>
            <person name="Martin R."/>
            <person name="Robert V."/>
            <person name="Thomas M."/>
            <person name="Miquel S."/>
            <person name="Chain F."/>
            <person name="Sokol H."/>
            <person name="Bermudez-Humaran L.G."/>
            <person name="Morrison M."/>
            <person name="Langella P."/>
            <person name="Azevedo V.A."/>
            <person name="Chatel J.M."/>
            <person name="Soares S."/>
        </authorList>
    </citation>
    <scope>NUCLEOTIDE SEQUENCE [LARGE SCALE GENOMIC DNA]</scope>
    <source>
        <strain evidence="3 7">CNCM I 4573</strain>
        <strain evidence="4 8">CNCM I 4644</strain>
    </source>
</reference>
<dbReference type="AlphaFoldDB" id="A0A173U9J7"/>
<dbReference type="OrthoDB" id="1666234at2"/>
<accession>A0A173U9J7</accession>
<protein>
    <submittedName>
        <fullName evidence="2">DUF2442 domain-containing protein</fullName>
    </submittedName>
    <submittedName>
        <fullName evidence="1">Protein of uncharacterized function (DUF2442)</fullName>
    </submittedName>
</protein>
<evidence type="ECO:0000313" key="1">
    <source>
        <dbReference type="EMBL" id="CUN11723.1"/>
    </source>
</evidence>
<evidence type="ECO:0000313" key="8">
    <source>
        <dbReference type="Proteomes" id="UP000220480"/>
    </source>
</evidence>
<organism evidence="1 6">
    <name type="scientific">Faecalibacterium prausnitzii</name>
    <dbReference type="NCBI Taxonomy" id="853"/>
    <lineage>
        <taxon>Bacteria</taxon>
        <taxon>Bacillati</taxon>
        <taxon>Bacillota</taxon>
        <taxon>Clostridia</taxon>
        <taxon>Eubacteriales</taxon>
        <taxon>Oscillospiraceae</taxon>
        <taxon>Faecalibacterium</taxon>
    </lineage>
</organism>
<proteinExistence type="predicted"/>
<dbReference type="EMBL" id="NMTW01000026">
    <property type="protein sequence ID" value="PDX76034.1"/>
    <property type="molecule type" value="Genomic_DNA"/>
</dbReference>
<dbReference type="Proteomes" id="UP000220480">
    <property type="component" value="Unassembled WGS sequence"/>
</dbReference>
<dbReference type="Proteomes" id="UP000252378">
    <property type="component" value="Unassembled WGS sequence"/>
</dbReference>
<reference evidence="1 6" key="1">
    <citation type="submission" date="2015-09" db="EMBL/GenBank/DDBJ databases">
        <authorList>
            <consortium name="Pathogen Informatics"/>
        </authorList>
    </citation>
    <scope>NUCLEOTIDE SEQUENCE [LARGE SCALE GENOMIC DNA]</scope>
    <source>
        <strain evidence="1 6">2789STDY5834970</strain>
    </source>
</reference>
<evidence type="ECO:0000313" key="2">
    <source>
        <dbReference type="EMBL" id="MSC81450.1"/>
    </source>
</evidence>
<gene>
    <name evidence="5" type="ORF">C7J97_00230</name>
    <name evidence="3" type="ORF">CGS56_04960</name>
    <name evidence="4" type="ORF">CGS59_03450</name>
    <name evidence="1" type="ORF">ERS852582_01997</name>
    <name evidence="2" type="ORF">GKD85_11655</name>
</gene>
<name>A0A173U9J7_9FIRM</name>
<dbReference type="Proteomes" id="UP000095649">
    <property type="component" value="Unassembled WGS sequence"/>
</dbReference>
<dbReference type="EMBL" id="WKQE01000018">
    <property type="protein sequence ID" value="MSC81450.1"/>
    <property type="molecule type" value="Genomic_DNA"/>
</dbReference>
<dbReference type="EMBL" id="CYXN01000018">
    <property type="protein sequence ID" value="CUN11723.1"/>
    <property type="molecule type" value="Genomic_DNA"/>
</dbReference>
<dbReference type="Pfam" id="PF10387">
    <property type="entry name" value="DUF2442"/>
    <property type="match status" value="1"/>
</dbReference>
<dbReference type="EMBL" id="NMTZ01000009">
    <property type="protein sequence ID" value="PDX84764.1"/>
    <property type="molecule type" value="Genomic_DNA"/>
</dbReference>
<reference evidence="5 9" key="4">
    <citation type="submission" date="2018-03" db="EMBL/GenBank/DDBJ databases">
        <title>Complete genome sequencing of Faecalibacterium prausnitzii strains isolated from the human gut.</title>
        <authorList>
            <person name="Fitzgerald B.C."/>
            <person name="Shkoporov A.N."/>
            <person name="Ross P.R."/>
            <person name="Hill C."/>
        </authorList>
    </citation>
    <scope>NUCLEOTIDE SEQUENCE [LARGE SCALE GENOMIC DNA]</scope>
    <source>
        <strain evidence="5 9">ATCC 27768</strain>
    </source>
</reference>
<dbReference type="RefSeq" id="WP_055186397.1">
    <property type="nucleotide sequence ID" value="NZ_CYXN01000018.1"/>
</dbReference>
<evidence type="ECO:0000313" key="7">
    <source>
        <dbReference type="Proteomes" id="UP000220157"/>
    </source>
</evidence>
<reference evidence="3" key="3">
    <citation type="submission" date="2017-07" db="EMBL/GenBank/DDBJ databases">
        <authorList>
            <person name="Sun Z.S."/>
            <person name="Albrecht U."/>
            <person name="Echele G."/>
            <person name="Lee C.C."/>
        </authorList>
    </citation>
    <scope>NUCLEOTIDE SEQUENCE</scope>
    <source>
        <strain evidence="3">CNCM I 4573</strain>
        <strain evidence="4">CNCM I 4644</strain>
    </source>
</reference>
<dbReference type="Proteomes" id="UP000220157">
    <property type="component" value="Unassembled WGS sequence"/>
</dbReference>
<evidence type="ECO:0000313" key="5">
    <source>
        <dbReference type="EMBL" id="RCH48020.1"/>
    </source>
</evidence>
<dbReference type="Gene3D" id="3.30.2020.10">
    <property type="entry name" value="NE0471-like N-terminal domain"/>
    <property type="match status" value="1"/>
</dbReference>
<dbReference type="SUPFAM" id="SSF143880">
    <property type="entry name" value="NE0471 N-terminal domain-like"/>
    <property type="match status" value="1"/>
</dbReference>
<evidence type="ECO:0000313" key="3">
    <source>
        <dbReference type="EMBL" id="PDX76034.1"/>
    </source>
</evidence>
<evidence type="ECO:0000313" key="6">
    <source>
        <dbReference type="Proteomes" id="UP000095649"/>
    </source>
</evidence>
<dbReference type="InterPro" id="IPR018841">
    <property type="entry name" value="DUF2442"/>
</dbReference>
<reference evidence="2 10" key="5">
    <citation type="journal article" date="2019" name="Nat. Med.">
        <title>A library of human gut bacterial isolates paired with longitudinal multiomics data enables mechanistic microbiome research.</title>
        <authorList>
            <person name="Poyet M."/>
            <person name="Groussin M."/>
            <person name="Gibbons S.M."/>
            <person name="Avila-Pacheco J."/>
            <person name="Jiang X."/>
            <person name="Kearney S.M."/>
            <person name="Perrotta A.R."/>
            <person name="Berdy B."/>
            <person name="Zhao S."/>
            <person name="Lieberman T.D."/>
            <person name="Swanson P.K."/>
            <person name="Smith M."/>
            <person name="Roesemann S."/>
            <person name="Alexander J.E."/>
            <person name="Rich S.A."/>
            <person name="Livny J."/>
            <person name="Vlamakis H."/>
            <person name="Clish C."/>
            <person name="Bullock K."/>
            <person name="Deik A."/>
            <person name="Scott J."/>
            <person name="Pierce K.A."/>
            <person name="Xavier R.J."/>
            <person name="Alm E.J."/>
        </authorList>
    </citation>
    <scope>NUCLEOTIDE SEQUENCE [LARGE SCALE GENOMIC DNA]</scope>
    <source>
        <strain evidence="2 10">BIOML-B9</strain>
    </source>
</reference>